<feature type="transmembrane region" description="Helical" evidence="5">
    <location>
        <begin position="5"/>
        <end position="24"/>
    </location>
</feature>
<protein>
    <submittedName>
        <fullName evidence="7">Sodium:proton exchanger</fullName>
    </submittedName>
</protein>
<proteinExistence type="predicted"/>
<evidence type="ECO:0000256" key="2">
    <source>
        <dbReference type="ARBA" id="ARBA00022692"/>
    </source>
</evidence>
<dbReference type="InterPro" id="IPR044880">
    <property type="entry name" value="NCX_ion-bd_dom_sf"/>
</dbReference>
<accession>A0A2R3Z8G4</accession>
<feature type="transmembrane region" description="Helical" evidence="5">
    <location>
        <begin position="365"/>
        <end position="386"/>
    </location>
</feature>
<feature type="domain" description="Sodium/calcium exchanger membrane region" evidence="6">
    <location>
        <begin position="36"/>
        <end position="177"/>
    </location>
</feature>
<evidence type="ECO:0000256" key="1">
    <source>
        <dbReference type="ARBA" id="ARBA00004141"/>
    </source>
</evidence>
<evidence type="ECO:0000256" key="5">
    <source>
        <dbReference type="SAM" id="Phobius"/>
    </source>
</evidence>
<feature type="transmembrane region" description="Helical" evidence="5">
    <location>
        <begin position="318"/>
        <end position="335"/>
    </location>
</feature>
<organism evidence="7 8">
    <name type="scientific">Christiangramia fulva</name>
    <dbReference type="NCBI Taxonomy" id="2126553"/>
    <lineage>
        <taxon>Bacteria</taxon>
        <taxon>Pseudomonadati</taxon>
        <taxon>Bacteroidota</taxon>
        <taxon>Flavobacteriia</taxon>
        <taxon>Flavobacteriales</taxon>
        <taxon>Flavobacteriaceae</taxon>
        <taxon>Christiangramia</taxon>
    </lineage>
</organism>
<feature type="transmembrane region" description="Helical" evidence="5">
    <location>
        <begin position="105"/>
        <end position="126"/>
    </location>
</feature>
<feature type="transmembrane region" description="Helical" evidence="5">
    <location>
        <begin position="162"/>
        <end position="180"/>
    </location>
</feature>
<evidence type="ECO:0000313" key="7">
    <source>
        <dbReference type="EMBL" id="AVR46557.1"/>
    </source>
</evidence>
<dbReference type="RefSeq" id="WP_107013330.1">
    <property type="nucleotide sequence ID" value="NZ_CP028136.1"/>
</dbReference>
<feature type="transmembrane region" description="Helical" evidence="5">
    <location>
        <begin position="63"/>
        <end position="85"/>
    </location>
</feature>
<feature type="transmembrane region" description="Helical" evidence="5">
    <location>
        <begin position="138"/>
        <end position="156"/>
    </location>
</feature>
<dbReference type="Gene3D" id="1.20.1420.30">
    <property type="entry name" value="NCX, central ion-binding region"/>
    <property type="match status" value="2"/>
</dbReference>
<evidence type="ECO:0000259" key="6">
    <source>
        <dbReference type="Pfam" id="PF01699"/>
    </source>
</evidence>
<dbReference type="Pfam" id="PF01699">
    <property type="entry name" value="Na_Ca_ex"/>
    <property type="match status" value="2"/>
</dbReference>
<keyword evidence="4 5" id="KW-0472">Membrane</keyword>
<reference evidence="8" key="1">
    <citation type="submission" date="2018-03" db="EMBL/GenBank/DDBJ databases">
        <title>Gramella fulva sp. nov., isolated from a dry surface of tidal flat.</title>
        <authorList>
            <person name="Hwang S.H."/>
            <person name="Hwang W.M."/>
            <person name="Kang K."/>
            <person name="Ahn T.-Y."/>
        </authorList>
    </citation>
    <scope>NUCLEOTIDE SEQUENCE [LARGE SCALE GENOMIC DNA]</scope>
    <source>
        <strain evidence="8">SH35</strain>
    </source>
</reference>
<gene>
    <name evidence="7" type="ORF">C7S20_15510</name>
</gene>
<feature type="transmembrane region" description="Helical" evidence="5">
    <location>
        <begin position="30"/>
        <end position="51"/>
    </location>
</feature>
<feature type="domain" description="Sodium/calcium exchanger membrane region" evidence="6">
    <location>
        <begin position="211"/>
        <end position="354"/>
    </location>
</feature>
<feature type="transmembrane region" description="Helical" evidence="5">
    <location>
        <begin position="207"/>
        <end position="229"/>
    </location>
</feature>
<sequence length="415" mass="46108">MKKLYLFIGLALIAVISGIMLSLFKIQISVGLKTAIFVIAFIAVGFMLSWAADVAKRYISQGITVAILGFIVVLPEYAVDIYFSYQAGLNPGSEYTNLATANMAGSNRLLIGIGWSLIGLLYWFRFKKKQVKLKPENTVEVVFLTLASLYSFVIILKNNISLLDMGILFAIYAGYIWRLNRLPQAEEEEKEIGTAALILQLKKNKQIWLMTGLAIFSIGGLLLIAQPFSESLKATGKTLGINDYLMVQWVAPLASETPEIIITIMFVLNGRPTTSLGTLVTSKVNQWTLLIGMIPLAFSIGAGSFASLPLNNLQDQELFLTAAQSLFALALIYNLKLGVKDALAILMLFLVQFVLGFIYQDDKQTTLSILTVISWVYLFLTLIMIFRHRKDLIKLVKNGLLRVPEKEGNKSQKPM</sequence>
<dbReference type="GO" id="GO:0016020">
    <property type="term" value="C:membrane"/>
    <property type="evidence" value="ECO:0007669"/>
    <property type="project" value="UniProtKB-SubCell"/>
</dbReference>
<dbReference type="EMBL" id="CP028136">
    <property type="protein sequence ID" value="AVR46557.1"/>
    <property type="molecule type" value="Genomic_DNA"/>
</dbReference>
<feature type="transmembrane region" description="Helical" evidence="5">
    <location>
        <begin position="289"/>
        <end position="306"/>
    </location>
</feature>
<keyword evidence="2 5" id="KW-0812">Transmembrane</keyword>
<keyword evidence="3 5" id="KW-1133">Transmembrane helix</keyword>
<name>A0A2R3Z8G4_9FLAO</name>
<dbReference type="AlphaFoldDB" id="A0A2R3Z8G4"/>
<feature type="transmembrane region" description="Helical" evidence="5">
    <location>
        <begin position="342"/>
        <end position="359"/>
    </location>
</feature>
<dbReference type="Proteomes" id="UP000241507">
    <property type="component" value="Chromosome"/>
</dbReference>
<dbReference type="KEGG" id="grs:C7S20_15510"/>
<comment type="subcellular location">
    <subcellularLocation>
        <location evidence="1">Membrane</location>
        <topology evidence="1">Multi-pass membrane protein</topology>
    </subcellularLocation>
</comment>
<dbReference type="InterPro" id="IPR004837">
    <property type="entry name" value="NaCa_Exmemb"/>
</dbReference>
<evidence type="ECO:0000256" key="3">
    <source>
        <dbReference type="ARBA" id="ARBA00022989"/>
    </source>
</evidence>
<evidence type="ECO:0000313" key="8">
    <source>
        <dbReference type="Proteomes" id="UP000241507"/>
    </source>
</evidence>
<dbReference type="OrthoDB" id="57558at2"/>
<feature type="transmembrane region" description="Helical" evidence="5">
    <location>
        <begin position="249"/>
        <end position="268"/>
    </location>
</feature>
<keyword evidence="8" id="KW-1185">Reference proteome</keyword>
<evidence type="ECO:0000256" key="4">
    <source>
        <dbReference type="ARBA" id="ARBA00023136"/>
    </source>
</evidence>
<dbReference type="GO" id="GO:0055085">
    <property type="term" value="P:transmembrane transport"/>
    <property type="evidence" value="ECO:0007669"/>
    <property type="project" value="InterPro"/>
</dbReference>